<keyword evidence="3" id="KW-1185">Reference proteome</keyword>
<feature type="region of interest" description="Disordered" evidence="1">
    <location>
        <begin position="1"/>
        <end position="28"/>
    </location>
</feature>
<organism evidence="2 3">
    <name type="scientific">Vespula pensylvanica</name>
    <name type="common">Western yellow jacket</name>
    <name type="synonym">Wasp</name>
    <dbReference type="NCBI Taxonomy" id="30213"/>
    <lineage>
        <taxon>Eukaryota</taxon>
        <taxon>Metazoa</taxon>
        <taxon>Ecdysozoa</taxon>
        <taxon>Arthropoda</taxon>
        <taxon>Hexapoda</taxon>
        <taxon>Insecta</taxon>
        <taxon>Pterygota</taxon>
        <taxon>Neoptera</taxon>
        <taxon>Endopterygota</taxon>
        <taxon>Hymenoptera</taxon>
        <taxon>Apocrita</taxon>
        <taxon>Aculeata</taxon>
        <taxon>Vespoidea</taxon>
        <taxon>Vespidae</taxon>
        <taxon>Vespinae</taxon>
        <taxon>Vespula</taxon>
    </lineage>
</organism>
<name>A0A834NR68_VESPE</name>
<comment type="caution">
    <text evidence="2">The sequence shown here is derived from an EMBL/GenBank/DDBJ whole genome shotgun (WGS) entry which is preliminary data.</text>
</comment>
<evidence type="ECO:0000313" key="3">
    <source>
        <dbReference type="Proteomes" id="UP000600918"/>
    </source>
</evidence>
<reference evidence="2" key="1">
    <citation type="journal article" date="2020" name="G3 (Bethesda)">
        <title>High-Quality Assemblies for Three Invasive Social Wasps from the &lt;i&gt;Vespula&lt;/i&gt; Genus.</title>
        <authorList>
            <person name="Harrop T.W.R."/>
            <person name="Guhlin J."/>
            <person name="McLaughlin G.M."/>
            <person name="Permina E."/>
            <person name="Stockwell P."/>
            <person name="Gilligan J."/>
            <person name="Le Lec M.F."/>
            <person name="Gruber M.A.M."/>
            <person name="Quinn O."/>
            <person name="Lovegrove M."/>
            <person name="Duncan E.J."/>
            <person name="Remnant E.J."/>
            <person name="Van Eeckhoven J."/>
            <person name="Graham B."/>
            <person name="Knapp R.A."/>
            <person name="Langford K.W."/>
            <person name="Kronenberg Z."/>
            <person name="Press M.O."/>
            <person name="Eacker S.M."/>
            <person name="Wilson-Rankin E.E."/>
            <person name="Purcell J."/>
            <person name="Lester P.J."/>
            <person name="Dearden P.K."/>
        </authorList>
    </citation>
    <scope>NUCLEOTIDE SEQUENCE</scope>
    <source>
        <strain evidence="2">Volc-1</strain>
    </source>
</reference>
<sequence>MMIKEVARESAPYPGFVTGSHDDQRGGTRKRAKSWLDFTHLSHLRLDLCDTERTFILLCLLAVMLVVVKEFSDDMA</sequence>
<accession>A0A834NR68</accession>
<evidence type="ECO:0000313" key="2">
    <source>
        <dbReference type="EMBL" id="KAF7415835.1"/>
    </source>
</evidence>
<dbReference type="AlphaFoldDB" id="A0A834NR68"/>
<proteinExistence type="predicted"/>
<dbReference type="EMBL" id="JACSDY010000011">
    <property type="protein sequence ID" value="KAF7415835.1"/>
    <property type="molecule type" value="Genomic_DNA"/>
</dbReference>
<dbReference type="Proteomes" id="UP000600918">
    <property type="component" value="Unassembled WGS sequence"/>
</dbReference>
<gene>
    <name evidence="2" type="ORF">H0235_012427</name>
</gene>
<protein>
    <submittedName>
        <fullName evidence="2">Uncharacterized protein</fullName>
    </submittedName>
</protein>
<evidence type="ECO:0000256" key="1">
    <source>
        <dbReference type="SAM" id="MobiDB-lite"/>
    </source>
</evidence>